<dbReference type="Proteomes" id="UP000559256">
    <property type="component" value="Unassembled WGS sequence"/>
</dbReference>
<evidence type="ECO:0000313" key="2">
    <source>
        <dbReference type="Proteomes" id="UP000559256"/>
    </source>
</evidence>
<dbReference type="EMBL" id="JAACJM010000097">
    <property type="protein sequence ID" value="KAF5347044.1"/>
    <property type="molecule type" value="Genomic_DNA"/>
</dbReference>
<reference evidence="1 2" key="1">
    <citation type="journal article" date="2020" name="ISME J.">
        <title>Uncovering the hidden diversity of litter-decomposition mechanisms in mushroom-forming fungi.</title>
        <authorList>
            <person name="Floudas D."/>
            <person name="Bentzer J."/>
            <person name="Ahren D."/>
            <person name="Johansson T."/>
            <person name="Persson P."/>
            <person name="Tunlid A."/>
        </authorList>
    </citation>
    <scope>NUCLEOTIDE SEQUENCE [LARGE SCALE GENOMIC DNA]</scope>
    <source>
        <strain evidence="1 2">CBS 291.85</strain>
    </source>
</reference>
<sequence>MTIVLDFEELETRDSVEDEAHVEDTVDVVLDRISPMVSARRHIIPSSHSLQSVTSVAALQQFRFCAQRALPSSETVTKWLSNFHSTTVPRLCAFAGEGFELELLTETRYIILGSGVAAVTSVMWAKCNR</sequence>
<name>A0A8H5CS59_9AGAR</name>
<dbReference type="AlphaFoldDB" id="A0A8H5CS59"/>
<gene>
    <name evidence="1" type="ORF">D9758_011634</name>
</gene>
<proteinExistence type="predicted"/>
<accession>A0A8H5CS59</accession>
<keyword evidence="2" id="KW-1185">Reference proteome</keyword>
<comment type="caution">
    <text evidence="1">The sequence shown here is derived from an EMBL/GenBank/DDBJ whole genome shotgun (WGS) entry which is preliminary data.</text>
</comment>
<evidence type="ECO:0000313" key="1">
    <source>
        <dbReference type="EMBL" id="KAF5347044.1"/>
    </source>
</evidence>
<organism evidence="1 2">
    <name type="scientific">Tetrapyrgos nigripes</name>
    <dbReference type="NCBI Taxonomy" id="182062"/>
    <lineage>
        <taxon>Eukaryota</taxon>
        <taxon>Fungi</taxon>
        <taxon>Dikarya</taxon>
        <taxon>Basidiomycota</taxon>
        <taxon>Agaricomycotina</taxon>
        <taxon>Agaricomycetes</taxon>
        <taxon>Agaricomycetidae</taxon>
        <taxon>Agaricales</taxon>
        <taxon>Marasmiineae</taxon>
        <taxon>Marasmiaceae</taxon>
        <taxon>Tetrapyrgos</taxon>
    </lineage>
</organism>
<protein>
    <submittedName>
        <fullName evidence="1">Uncharacterized protein</fullName>
    </submittedName>
</protein>